<dbReference type="SFLD" id="SFLDG00179">
    <property type="entry name" value="mandelate_racemase"/>
    <property type="match status" value="1"/>
</dbReference>
<reference evidence="6" key="1">
    <citation type="journal article" date="2019" name="Int. J. Syst. Evol. Microbiol.">
        <title>The Global Catalogue of Microorganisms (GCM) 10K type strain sequencing project: providing services to taxonomists for standard genome sequencing and annotation.</title>
        <authorList>
            <consortium name="The Broad Institute Genomics Platform"/>
            <consortium name="The Broad Institute Genome Sequencing Center for Infectious Disease"/>
            <person name="Wu L."/>
            <person name="Ma J."/>
        </authorList>
    </citation>
    <scope>NUCLEOTIDE SEQUENCE [LARGE SCALE GENOMIC DNA]</scope>
    <source>
        <strain evidence="6">CCUG 56698</strain>
    </source>
</reference>
<organism evidence="5 6">
    <name type="scientific">Schaalia naturae</name>
    <dbReference type="NCBI Taxonomy" id="635203"/>
    <lineage>
        <taxon>Bacteria</taxon>
        <taxon>Bacillati</taxon>
        <taxon>Actinomycetota</taxon>
        <taxon>Actinomycetes</taxon>
        <taxon>Actinomycetales</taxon>
        <taxon>Actinomycetaceae</taxon>
        <taxon>Schaalia</taxon>
    </lineage>
</organism>
<comment type="cofactor">
    <cofactor evidence="1">
        <name>Mg(2+)</name>
        <dbReference type="ChEBI" id="CHEBI:18420"/>
    </cofactor>
</comment>
<evidence type="ECO:0000259" key="4">
    <source>
        <dbReference type="SMART" id="SM00922"/>
    </source>
</evidence>
<keyword evidence="3" id="KW-0460">Magnesium</keyword>
<accession>A0ABW2SNW2</accession>
<gene>
    <name evidence="5" type="ORF">ACFQWG_11665</name>
</gene>
<protein>
    <submittedName>
        <fullName evidence="5">Mandelate racemase/muconate lactonizing enzyme family protein</fullName>
    </submittedName>
</protein>
<evidence type="ECO:0000313" key="5">
    <source>
        <dbReference type="EMBL" id="MFC7581852.1"/>
    </source>
</evidence>
<evidence type="ECO:0000256" key="1">
    <source>
        <dbReference type="ARBA" id="ARBA00001946"/>
    </source>
</evidence>
<sequence>MNVIERAELLVLSYQYKDDEIWGWPGGTYRGWTTAFVRLTDTSGGQGLGEIGDGLNTPKLIPAIFDRAASQVEGLPVCPRTVVDALARSAPGWGEAGLFQSVIAGFELAVVDLLGTRVGVPAHALFGGAQRKVMPAYASGGLSQSADAIHEEVLGYVARGFDAVKIRIGFGPSEDEDRVAAARSALGEERRLMVDLGASYLPSPPDHRDVVDLYERLHPYGIYWLEDPLPRRDVSGYVRLRDELPTRIAAGENERGEDLIRRWLDAGAIDILQTDALYVGGVLRQLELADLAAHWGVRLAPHTWCSGPGLMANLTAAAVAPNGVFVEVPQPPNPFREGPLREQLRFDGGGVVLPETPGLNVLLPESMEQMRFDESAGPVLFNAHKAVTR</sequence>
<dbReference type="InterPro" id="IPR036849">
    <property type="entry name" value="Enolase-like_C_sf"/>
</dbReference>
<evidence type="ECO:0000256" key="2">
    <source>
        <dbReference type="ARBA" id="ARBA00022723"/>
    </source>
</evidence>
<evidence type="ECO:0000313" key="6">
    <source>
        <dbReference type="Proteomes" id="UP001596527"/>
    </source>
</evidence>
<dbReference type="CDD" id="cd03316">
    <property type="entry name" value="MR_like"/>
    <property type="match status" value="1"/>
</dbReference>
<proteinExistence type="predicted"/>
<dbReference type="SUPFAM" id="SSF54826">
    <property type="entry name" value="Enolase N-terminal domain-like"/>
    <property type="match status" value="1"/>
</dbReference>
<dbReference type="InterPro" id="IPR013342">
    <property type="entry name" value="Mandelate_racemase_C"/>
</dbReference>
<dbReference type="InterPro" id="IPR046945">
    <property type="entry name" value="RHMD-like"/>
</dbReference>
<dbReference type="Gene3D" id="3.30.390.10">
    <property type="entry name" value="Enolase-like, N-terminal domain"/>
    <property type="match status" value="1"/>
</dbReference>
<dbReference type="InterPro" id="IPR029065">
    <property type="entry name" value="Enolase_C-like"/>
</dbReference>
<dbReference type="SUPFAM" id="SSF51604">
    <property type="entry name" value="Enolase C-terminal domain-like"/>
    <property type="match status" value="1"/>
</dbReference>
<dbReference type="Gene3D" id="3.20.20.120">
    <property type="entry name" value="Enolase-like C-terminal domain"/>
    <property type="match status" value="1"/>
</dbReference>
<dbReference type="InterPro" id="IPR029017">
    <property type="entry name" value="Enolase-like_N"/>
</dbReference>
<dbReference type="SMART" id="SM00922">
    <property type="entry name" value="MR_MLE"/>
    <property type="match status" value="1"/>
</dbReference>
<dbReference type="Pfam" id="PF13378">
    <property type="entry name" value="MR_MLE_C"/>
    <property type="match status" value="1"/>
</dbReference>
<comment type="caution">
    <text evidence="5">The sequence shown here is derived from an EMBL/GenBank/DDBJ whole genome shotgun (WGS) entry which is preliminary data.</text>
</comment>
<dbReference type="RefSeq" id="WP_380975514.1">
    <property type="nucleotide sequence ID" value="NZ_JBHTEF010000001.1"/>
</dbReference>
<dbReference type="PANTHER" id="PTHR13794">
    <property type="entry name" value="ENOLASE SUPERFAMILY, MANDELATE RACEMASE"/>
    <property type="match status" value="1"/>
</dbReference>
<dbReference type="Proteomes" id="UP001596527">
    <property type="component" value="Unassembled WGS sequence"/>
</dbReference>
<name>A0ABW2SNW2_9ACTO</name>
<dbReference type="PANTHER" id="PTHR13794:SF58">
    <property type="entry name" value="MITOCHONDRIAL ENOLASE SUPERFAMILY MEMBER 1"/>
    <property type="match status" value="1"/>
</dbReference>
<keyword evidence="6" id="KW-1185">Reference proteome</keyword>
<feature type="domain" description="Mandelate racemase/muconate lactonizing enzyme C-terminal" evidence="4">
    <location>
        <begin position="146"/>
        <end position="247"/>
    </location>
</feature>
<keyword evidence="2" id="KW-0479">Metal-binding</keyword>
<evidence type="ECO:0000256" key="3">
    <source>
        <dbReference type="ARBA" id="ARBA00022842"/>
    </source>
</evidence>
<dbReference type="EMBL" id="JBHTEF010000001">
    <property type="protein sequence ID" value="MFC7581852.1"/>
    <property type="molecule type" value="Genomic_DNA"/>
</dbReference>
<dbReference type="SFLD" id="SFLDS00001">
    <property type="entry name" value="Enolase"/>
    <property type="match status" value="1"/>
</dbReference>